<dbReference type="EMBL" id="BGZK01000323">
    <property type="protein sequence ID" value="GBP36801.1"/>
    <property type="molecule type" value="Genomic_DNA"/>
</dbReference>
<evidence type="ECO:0000313" key="2">
    <source>
        <dbReference type="EMBL" id="GBP36801.1"/>
    </source>
</evidence>
<reference evidence="2 3" key="1">
    <citation type="journal article" date="2019" name="Commun. Biol.">
        <title>The bagworm genome reveals a unique fibroin gene that provides high tensile strength.</title>
        <authorList>
            <person name="Kono N."/>
            <person name="Nakamura H."/>
            <person name="Ohtoshi R."/>
            <person name="Tomita M."/>
            <person name="Numata K."/>
            <person name="Arakawa K."/>
        </authorList>
    </citation>
    <scope>NUCLEOTIDE SEQUENCE [LARGE SCALE GENOMIC DNA]</scope>
</reference>
<dbReference type="AlphaFoldDB" id="A0A4C1VD77"/>
<protein>
    <submittedName>
        <fullName evidence="2">Uncharacterized protein</fullName>
    </submittedName>
</protein>
<organism evidence="2 3">
    <name type="scientific">Eumeta variegata</name>
    <name type="common">Bagworm moth</name>
    <name type="synonym">Eumeta japonica</name>
    <dbReference type="NCBI Taxonomy" id="151549"/>
    <lineage>
        <taxon>Eukaryota</taxon>
        <taxon>Metazoa</taxon>
        <taxon>Ecdysozoa</taxon>
        <taxon>Arthropoda</taxon>
        <taxon>Hexapoda</taxon>
        <taxon>Insecta</taxon>
        <taxon>Pterygota</taxon>
        <taxon>Neoptera</taxon>
        <taxon>Endopterygota</taxon>
        <taxon>Lepidoptera</taxon>
        <taxon>Glossata</taxon>
        <taxon>Ditrysia</taxon>
        <taxon>Tineoidea</taxon>
        <taxon>Psychidae</taxon>
        <taxon>Oiketicinae</taxon>
        <taxon>Eumeta</taxon>
    </lineage>
</organism>
<evidence type="ECO:0000256" key="1">
    <source>
        <dbReference type="SAM" id="MobiDB-lite"/>
    </source>
</evidence>
<evidence type="ECO:0000313" key="3">
    <source>
        <dbReference type="Proteomes" id="UP000299102"/>
    </source>
</evidence>
<dbReference type="Proteomes" id="UP000299102">
    <property type="component" value="Unassembled WGS sequence"/>
</dbReference>
<keyword evidence="3" id="KW-1185">Reference proteome</keyword>
<accession>A0A4C1VD77</accession>
<gene>
    <name evidence="2" type="ORF">EVAR_28142_1</name>
</gene>
<feature type="region of interest" description="Disordered" evidence="1">
    <location>
        <begin position="144"/>
        <end position="163"/>
    </location>
</feature>
<sequence length="174" mass="19390">MRGREQQPFIRYGRESVYQAHVAFIREICEVHGYAASIIMRPISIIRDTTLFLRSASFNHIIPRLMALMALCHLRAYAMVSSLEDKATASYKAPPANQFLRRPRNALLDPPDDLTAELSFNGLTAGVLSAHRCYSEVPTRVVTSRDSLRRGDPSGSPVGESRANGICMSIGRIR</sequence>
<name>A0A4C1VD77_EUMVA</name>
<proteinExistence type="predicted"/>
<comment type="caution">
    <text evidence="2">The sequence shown here is derived from an EMBL/GenBank/DDBJ whole genome shotgun (WGS) entry which is preliminary data.</text>
</comment>